<reference evidence="3 4" key="1">
    <citation type="submission" date="2019-03" db="EMBL/GenBank/DDBJ databases">
        <title>Genomic Encyclopedia of Type Strains, Phase IV (KMG-IV): sequencing the most valuable type-strain genomes for metagenomic binning, comparative biology and taxonomic classification.</title>
        <authorList>
            <person name="Goeker M."/>
        </authorList>
    </citation>
    <scope>NUCLEOTIDE SEQUENCE [LARGE SCALE GENOMIC DNA]</scope>
    <source>
        <strain evidence="3 4">DSM 25059</strain>
    </source>
</reference>
<sequence>MRISGSIIAACAAIAVAASVSGDANAQQRKTPYYASISAGKAHMRTGPGRNYPISWLYQRRNLPIRVVDIYQDWRKVEDPDGTQGWMQVGLLSAARTAMVTDTIAPMRNSPSASASINWRAVPGVVGKIGDCKRGWCWFDVDGRGGYVEQSHLWGVDPGEEL</sequence>
<comment type="caution">
    <text evidence="3">The sequence shown here is derived from an EMBL/GenBank/DDBJ whole genome shotgun (WGS) entry which is preliminary data.</text>
</comment>
<protein>
    <submittedName>
        <fullName evidence="3">SH3-like domain-containing protein</fullName>
    </submittedName>
</protein>
<dbReference type="Gene3D" id="2.30.30.40">
    <property type="entry name" value="SH3 Domains"/>
    <property type="match status" value="1"/>
</dbReference>
<dbReference type="SMART" id="SM00287">
    <property type="entry name" value="SH3b"/>
    <property type="match status" value="1"/>
</dbReference>
<dbReference type="AlphaFoldDB" id="A0A4R6FGH0"/>
<dbReference type="EMBL" id="SNWD01000010">
    <property type="protein sequence ID" value="TDN80277.1"/>
    <property type="molecule type" value="Genomic_DNA"/>
</dbReference>
<feature type="signal peptide" evidence="1">
    <location>
        <begin position="1"/>
        <end position="26"/>
    </location>
</feature>
<gene>
    <name evidence="3" type="ORF">EV664_11070</name>
</gene>
<evidence type="ECO:0000259" key="2">
    <source>
        <dbReference type="SMART" id="SM00287"/>
    </source>
</evidence>
<dbReference type="Proteomes" id="UP000295493">
    <property type="component" value="Unassembled WGS sequence"/>
</dbReference>
<evidence type="ECO:0000313" key="3">
    <source>
        <dbReference type="EMBL" id="TDN80277.1"/>
    </source>
</evidence>
<dbReference type="InterPro" id="IPR010466">
    <property type="entry name" value="DUF1058"/>
</dbReference>
<dbReference type="InterPro" id="IPR003646">
    <property type="entry name" value="SH3-like_bac-type"/>
</dbReference>
<name>A0A4R6FGH0_9SPHN</name>
<accession>A0A4R6FGH0</accession>
<keyword evidence="4" id="KW-1185">Reference proteome</keyword>
<dbReference type="Pfam" id="PF06347">
    <property type="entry name" value="SH3_4"/>
    <property type="match status" value="2"/>
</dbReference>
<evidence type="ECO:0000256" key="1">
    <source>
        <dbReference type="SAM" id="SignalP"/>
    </source>
</evidence>
<organism evidence="3 4">
    <name type="scientific">Stakelama pacifica</name>
    <dbReference type="NCBI Taxonomy" id="517720"/>
    <lineage>
        <taxon>Bacteria</taxon>
        <taxon>Pseudomonadati</taxon>
        <taxon>Pseudomonadota</taxon>
        <taxon>Alphaproteobacteria</taxon>
        <taxon>Sphingomonadales</taxon>
        <taxon>Sphingomonadaceae</taxon>
        <taxon>Stakelama</taxon>
    </lineage>
</organism>
<evidence type="ECO:0000313" key="4">
    <source>
        <dbReference type="Proteomes" id="UP000295493"/>
    </source>
</evidence>
<keyword evidence="1" id="KW-0732">Signal</keyword>
<dbReference type="OrthoDB" id="9810773at2"/>
<dbReference type="RefSeq" id="WP_133496317.1">
    <property type="nucleotide sequence ID" value="NZ_BMLU01000010.1"/>
</dbReference>
<proteinExistence type="predicted"/>
<feature type="chain" id="PRO_5020861423" evidence="1">
    <location>
        <begin position="27"/>
        <end position="162"/>
    </location>
</feature>
<feature type="domain" description="SH3b" evidence="2">
    <location>
        <begin position="32"/>
        <end position="95"/>
    </location>
</feature>